<organism evidence="6 7">
    <name type="scientific">Paenibacillus algorifonticola</name>
    <dbReference type="NCBI Taxonomy" id="684063"/>
    <lineage>
        <taxon>Bacteria</taxon>
        <taxon>Bacillati</taxon>
        <taxon>Bacillota</taxon>
        <taxon>Bacilli</taxon>
        <taxon>Bacillales</taxon>
        <taxon>Paenibacillaceae</taxon>
        <taxon>Paenibacillus</taxon>
    </lineage>
</organism>
<dbReference type="Gene3D" id="1.10.10.60">
    <property type="entry name" value="Homeodomain-like"/>
    <property type="match status" value="2"/>
</dbReference>
<sequence>MVEGHHHLKYAYKVKHMEQGREMTLALIAANVQIKHIHYERLERDEHIQLSNRAGGRLLLVASGEGVLDYGGREAKRTLRRGSFCLSMQGADIIVHAADEEAMGFYELIFQHDLLQGKSAAFCYHAELSKRAAGPLIDRVKELYVNRLDQGELERFRLHIDFQELLYRLLKDVEEKRGLSQHESLLLTARYMERNFHEPLSRDKLAEMAGMSAPYYSRAFKKALGKTPQEYWTSVRLNHARKALIQGKDKMSEIAEYTGFGEPYYFSRVFKNVLGISPTIYQKQPRQRVVCLYPSFIDCMLALGVVPSAVMIDTTHPLIGRLDRSLYLGSSETAFGEREANLLEEQQPELILCSDYIHPDQELQLSRIAPTIPVTWRRDRRTDLLEIAGLLGRRETAVKLLESFDKQLEHAREQLSRSIGRASVAMLRFHTQQMRLYGGPQQGFVGPILYRDLNLQPPRLVQQLTWDKWWAALAPSQLLLLDAEHLLIVIDPGMEQEAERIMAGEPWAKLASVRNGQVYIADYFTWMSSGMEMDKLKIAEALHLFATHPQDTKIL</sequence>
<evidence type="ECO:0000259" key="4">
    <source>
        <dbReference type="PROSITE" id="PS01124"/>
    </source>
</evidence>
<accession>A0A1I2HPK9</accession>
<dbReference type="PROSITE" id="PS50983">
    <property type="entry name" value="FE_B12_PBP"/>
    <property type="match status" value="1"/>
</dbReference>
<dbReference type="InterPro" id="IPR018062">
    <property type="entry name" value="HTH_AraC-typ_CS"/>
</dbReference>
<proteinExistence type="predicted"/>
<dbReference type="PANTHER" id="PTHR43280:SF2">
    <property type="entry name" value="HTH-TYPE TRANSCRIPTIONAL REGULATOR EXSA"/>
    <property type="match status" value="1"/>
</dbReference>
<dbReference type="EMBL" id="FONN01000025">
    <property type="protein sequence ID" value="SFF31240.1"/>
    <property type="molecule type" value="Genomic_DNA"/>
</dbReference>
<name>A0A1I2HPK9_9BACL</name>
<evidence type="ECO:0000256" key="2">
    <source>
        <dbReference type="ARBA" id="ARBA00023125"/>
    </source>
</evidence>
<dbReference type="Proteomes" id="UP000183410">
    <property type="component" value="Unassembled WGS sequence"/>
</dbReference>
<keyword evidence="7" id="KW-1185">Reference proteome</keyword>
<dbReference type="PANTHER" id="PTHR43280">
    <property type="entry name" value="ARAC-FAMILY TRANSCRIPTIONAL REGULATOR"/>
    <property type="match status" value="1"/>
</dbReference>
<reference evidence="7" key="1">
    <citation type="submission" date="2016-10" db="EMBL/GenBank/DDBJ databases">
        <authorList>
            <person name="Varghese N."/>
            <person name="Submissions S."/>
        </authorList>
    </citation>
    <scope>NUCLEOTIDE SEQUENCE [LARGE SCALE GENOMIC DNA]</scope>
    <source>
        <strain evidence="7">CGMCC 1.10223</strain>
    </source>
</reference>
<evidence type="ECO:0000313" key="6">
    <source>
        <dbReference type="EMBL" id="SFF31240.1"/>
    </source>
</evidence>
<keyword evidence="2" id="KW-0238">DNA-binding</keyword>
<keyword evidence="1" id="KW-0805">Transcription regulation</keyword>
<feature type="domain" description="HTH araC/xylS-type" evidence="4">
    <location>
        <begin position="186"/>
        <end position="284"/>
    </location>
</feature>
<evidence type="ECO:0000256" key="1">
    <source>
        <dbReference type="ARBA" id="ARBA00023015"/>
    </source>
</evidence>
<gene>
    <name evidence="6" type="ORF">SAMN04487969_1255</name>
</gene>
<dbReference type="GO" id="GO:0003700">
    <property type="term" value="F:DNA-binding transcription factor activity"/>
    <property type="evidence" value="ECO:0007669"/>
    <property type="project" value="InterPro"/>
</dbReference>
<feature type="domain" description="Fe/B12 periplasmic-binding" evidence="5">
    <location>
        <begin position="288"/>
        <end position="553"/>
    </location>
</feature>
<dbReference type="SUPFAM" id="SSF53807">
    <property type="entry name" value="Helical backbone' metal receptor"/>
    <property type="match status" value="1"/>
</dbReference>
<evidence type="ECO:0000259" key="5">
    <source>
        <dbReference type="PROSITE" id="PS50983"/>
    </source>
</evidence>
<dbReference type="SMART" id="SM00342">
    <property type="entry name" value="HTH_ARAC"/>
    <property type="match status" value="1"/>
</dbReference>
<dbReference type="PROSITE" id="PS01124">
    <property type="entry name" value="HTH_ARAC_FAMILY_2"/>
    <property type="match status" value="1"/>
</dbReference>
<dbReference type="InterPro" id="IPR018060">
    <property type="entry name" value="HTH_AraC"/>
</dbReference>
<dbReference type="Gene3D" id="3.40.50.1980">
    <property type="entry name" value="Nitrogenase molybdenum iron protein domain"/>
    <property type="match status" value="2"/>
</dbReference>
<dbReference type="GO" id="GO:0043565">
    <property type="term" value="F:sequence-specific DNA binding"/>
    <property type="evidence" value="ECO:0007669"/>
    <property type="project" value="InterPro"/>
</dbReference>
<evidence type="ECO:0000256" key="3">
    <source>
        <dbReference type="ARBA" id="ARBA00023163"/>
    </source>
</evidence>
<dbReference type="Pfam" id="PF12833">
    <property type="entry name" value="HTH_18"/>
    <property type="match status" value="1"/>
</dbReference>
<dbReference type="Pfam" id="PF01497">
    <property type="entry name" value="Peripla_BP_2"/>
    <property type="match status" value="1"/>
</dbReference>
<dbReference type="InterPro" id="IPR009057">
    <property type="entry name" value="Homeodomain-like_sf"/>
</dbReference>
<protein>
    <submittedName>
        <fullName evidence="6">ABC-type Fe3+-hydroxamate transport system, substrate-binding protein</fullName>
    </submittedName>
</protein>
<keyword evidence="3" id="KW-0804">Transcription</keyword>
<dbReference type="InterPro" id="IPR002491">
    <property type="entry name" value="ABC_transptr_periplasmic_BD"/>
</dbReference>
<evidence type="ECO:0000313" key="7">
    <source>
        <dbReference type="Proteomes" id="UP000183410"/>
    </source>
</evidence>
<dbReference type="SUPFAM" id="SSF46689">
    <property type="entry name" value="Homeodomain-like"/>
    <property type="match status" value="2"/>
</dbReference>
<dbReference type="PROSITE" id="PS00041">
    <property type="entry name" value="HTH_ARAC_FAMILY_1"/>
    <property type="match status" value="1"/>
</dbReference>
<dbReference type="AlphaFoldDB" id="A0A1I2HPK9"/>